<dbReference type="PANTHER" id="PTHR37299">
    <property type="entry name" value="TRANSCRIPTIONAL REGULATOR-RELATED"/>
    <property type="match status" value="1"/>
</dbReference>
<dbReference type="PANTHER" id="PTHR37299:SF4">
    <property type="entry name" value="TRANSCRIPTIONAL REGULATOR"/>
    <property type="match status" value="1"/>
</dbReference>
<accession>A0A3N0HXT7</accession>
<dbReference type="EMBL" id="RJQC01000003">
    <property type="protein sequence ID" value="RNM29585.1"/>
    <property type="molecule type" value="Genomic_DNA"/>
</dbReference>
<dbReference type="OrthoDB" id="9808614at2"/>
<proteinExistence type="predicted"/>
<evidence type="ECO:0000313" key="3">
    <source>
        <dbReference type="Proteomes" id="UP000276568"/>
    </source>
</evidence>
<dbReference type="SMART" id="SM00850">
    <property type="entry name" value="LytTR"/>
    <property type="match status" value="1"/>
</dbReference>
<organism evidence="2 3">
    <name type="scientific">Absicoccus porci</name>
    <dbReference type="NCBI Taxonomy" id="2486576"/>
    <lineage>
        <taxon>Bacteria</taxon>
        <taxon>Bacillati</taxon>
        <taxon>Bacillota</taxon>
        <taxon>Erysipelotrichia</taxon>
        <taxon>Erysipelotrichales</taxon>
        <taxon>Erysipelotrichaceae</taxon>
        <taxon>Absicoccus</taxon>
    </lineage>
</organism>
<dbReference type="AlphaFoldDB" id="A0A3N0HXT7"/>
<dbReference type="GO" id="GO:0000156">
    <property type="term" value="F:phosphorelay response regulator activity"/>
    <property type="evidence" value="ECO:0007669"/>
    <property type="project" value="InterPro"/>
</dbReference>
<name>A0A3N0HXT7_9FIRM</name>
<reference evidence="2 3" key="1">
    <citation type="submission" date="2018-11" db="EMBL/GenBank/DDBJ databases">
        <title>Clostridium sp. nov., a member of the family Erysipelotrichaceae isolated from pig faeces.</title>
        <authorList>
            <person name="Chang Y.-H."/>
        </authorList>
    </citation>
    <scope>NUCLEOTIDE SEQUENCE [LARGE SCALE GENOMIC DNA]</scope>
    <source>
        <strain evidence="2 3">YH-panp20</strain>
    </source>
</reference>
<protein>
    <submittedName>
        <fullName evidence="2">LytTR family transcriptional regulator</fullName>
    </submittedName>
</protein>
<dbReference type="Gene3D" id="2.40.50.1020">
    <property type="entry name" value="LytTr DNA-binding domain"/>
    <property type="match status" value="1"/>
</dbReference>
<dbReference type="PROSITE" id="PS50930">
    <property type="entry name" value="HTH_LYTTR"/>
    <property type="match status" value="1"/>
</dbReference>
<evidence type="ECO:0000259" key="1">
    <source>
        <dbReference type="PROSITE" id="PS50930"/>
    </source>
</evidence>
<dbReference type="GO" id="GO:0003677">
    <property type="term" value="F:DNA binding"/>
    <property type="evidence" value="ECO:0007669"/>
    <property type="project" value="InterPro"/>
</dbReference>
<dbReference type="InterPro" id="IPR007492">
    <property type="entry name" value="LytTR_DNA-bd_dom"/>
</dbReference>
<sequence>MKVVYEQVHEMEEESAYIRAVEKTSTIQSAIDLLKSGDGVIWCRHQNKIIRIPMHQIYYVESVDKHTYVYLMNTWYETKHRLYELENVLDPLFARCSKAMIINLRKVKQVQYEMGGRMRAELFNGEEVIISRSYVKEIKRRLDL</sequence>
<comment type="caution">
    <text evidence="2">The sequence shown here is derived from an EMBL/GenBank/DDBJ whole genome shotgun (WGS) entry which is preliminary data.</text>
</comment>
<dbReference type="InterPro" id="IPR046947">
    <property type="entry name" value="LytR-like"/>
</dbReference>
<dbReference type="Pfam" id="PF04397">
    <property type="entry name" value="LytTR"/>
    <property type="match status" value="1"/>
</dbReference>
<dbReference type="RefSeq" id="WP_128520660.1">
    <property type="nucleotide sequence ID" value="NZ_JAXJPM010000013.1"/>
</dbReference>
<evidence type="ECO:0000313" key="2">
    <source>
        <dbReference type="EMBL" id="RNM29585.1"/>
    </source>
</evidence>
<gene>
    <name evidence="2" type="ORF">EDX97_08050</name>
</gene>
<keyword evidence="3" id="KW-1185">Reference proteome</keyword>
<dbReference type="Proteomes" id="UP000276568">
    <property type="component" value="Unassembled WGS sequence"/>
</dbReference>
<feature type="domain" description="HTH LytTR-type" evidence="1">
    <location>
        <begin position="41"/>
        <end position="144"/>
    </location>
</feature>